<dbReference type="EMBL" id="AYUF01000489">
    <property type="protein sequence ID" value="ETK01237.1"/>
    <property type="molecule type" value="Genomic_DNA"/>
</dbReference>
<protein>
    <submittedName>
        <fullName evidence="1">Uncharacterized protein</fullName>
    </submittedName>
</protein>
<gene>
    <name evidence="1" type="ORF">N425_10805</name>
</gene>
<accession>W2C445</accession>
<sequence length="32" mass="3681">MTQEKKQKKVKAPRGAGQLGQVRAKQLILYHF</sequence>
<comment type="caution">
    <text evidence="1">The sequence shown here is derived from an EMBL/GenBank/DDBJ whole genome shotgun (WGS) entry which is preliminary data.</text>
</comment>
<reference evidence="1 2" key="1">
    <citation type="submission" date="2013-11" db="EMBL/GenBank/DDBJ databases">
        <title>Single cell genomics of uncultured Tannerella BU063 (oral taxon 286).</title>
        <authorList>
            <person name="Beall C.J."/>
            <person name="Campbell A.G."/>
            <person name="Griffen A.L."/>
            <person name="Podar M."/>
            <person name="Leys E.J."/>
        </authorList>
    </citation>
    <scope>NUCLEOTIDE SEQUENCE [LARGE SCALE GENOMIC DNA]</scope>
    <source>
        <strain evidence="1">Cell 2</strain>
    </source>
</reference>
<evidence type="ECO:0000313" key="1">
    <source>
        <dbReference type="EMBL" id="ETK01237.1"/>
    </source>
</evidence>
<organism evidence="1 2">
    <name type="scientific">Tannerella sp. oral taxon BU063 isolate Cell 2</name>
    <dbReference type="NCBI Taxonomy" id="1411148"/>
    <lineage>
        <taxon>Bacteria</taxon>
        <taxon>Pseudomonadati</taxon>
        <taxon>Bacteroidota</taxon>
        <taxon>Bacteroidia</taxon>
        <taxon>Bacteroidales</taxon>
        <taxon>Tannerellaceae</taxon>
        <taxon>Tannerella</taxon>
    </lineage>
</organism>
<dbReference type="AlphaFoldDB" id="W2C445"/>
<dbReference type="Proteomes" id="UP000018837">
    <property type="component" value="Unassembled WGS sequence"/>
</dbReference>
<evidence type="ECO:0000313" key="2">
    <source>
        <dbReference type="Proteomes" id="UP000018837"/>
    </source>
</evidence>
<proteinExistence type="predicted"/>
<name>W2C445_9BACT</name>